<feature type="domain" description="Pericentriolar material 1 protein C-terminal" evidence="3">
    <location>
        <begin position="1268"/>
        <end position="1644"/>
    </location>
</feature>
<gene>
    <name evidence="5" type="primary">LOC100205361</name>
</gene>
<feature type="region of interest" description="Disordered" evidence="2">
    <location>
        <begin position="23"/>
        <end position="53"/>
    </location>
</feature>
<feature type="region of interest" description="Disordered" evidence="2">
    <location>
        <begin position="467"/>
        <end position="506"/>
    </location>
</feature>
<evidence type="ECO:0000313" key="4">
    <source>
        <dbReference type="Proteomes" id="UP001652625"/>
    </source>
</evidence>
<feature type="region of interest" description="Disordered" evidence="2">
    <location>
        <begin position="832"/>
        <end position="887"/>
    </location>
</feature>
<feature type="coiled-coil region" evidence="1">
    <location>
        <begin position="320"/>
        <end position="373"/>
    </location>
</feature>
<feature type="coiled-coil region" evidence="1">
    <location>
        <begin position="403"/>
        <end position="430"/>
    </location>
</feature>
<evidence type="ECO:0000313" key="5">
    <source>
        <dbReference type="RefSeq" id="XP_065668870.1"/>
    </source>
</evidence>
<proteinExistence type="predicted"/>
<protein>
    <submittedName>
        <fullName evidence="5">Pericentriolar material 1 protein isoform X3</fullName>
    </submittedName>
</protein>
<keyword evidence="4" id="KW-1185">Reference proteome</keyword>
<feature type="compositionally biased region" description="Polar residues" evidence="2">
    <location>
        <begin position="476"/>
        <end position="506"/>
    </location>
</feature>
<dbReference type="InterPro" id="IPR024138">
    <property type="entry name" value="Pericentriolar_Pcm1"/>
</dbReference>
<dbReference type="PANTHER" id="PTHR14164:SF12">
    <property type="entry name" value="PERICENTRIOLAR MATERIAL 1 PROTEIN"/>
    <property type="match status" value="1"/>
</dbReference>
<sequence>MEEDSGVKKFKVEDNSSLRNKKFKKVETSNINHDVNESKFQKNKSNSEKARKHQQRLINFINEGVGLSSEESGKDSRRRTPMTMPRTKITAATPLEQREALVKLKQKLFSDDDKKQNVQQNRDQRDNISTTFNNYIDVMSISSVAASDAAPSENSDLNINRVNERLNQVREYLSQATSMYVSLCIAGTDEPQRNQQTSKLAKLIQQLRIQEKGYIDLIQKAEQALSEQEDGMSGTTVENERDGNDQQEELQRLKEQQLLLKKIVEQQKELEKLKERQSTLLLMQENAELAVKASRKKNVMNNQRASIESIKKQNQIQVIRNQSEDNLNGFNAESMQVEAEQKMMEWEKKLFTLQEKKKQMDQLLNTFKSLKNSQEVETNMLNILDDEAQEQLSNDYKSDPEDIESKVQRLNDVRERMNELKELITGYEGAKSINSPIKTQADRDNRLLAKTMQNNGGARMRIQNNQDINNRPVPNLNLQNDKLPRPSTNTKMLPTPSSNTKNQETKVNVTNQASLYLNQQSKSKKDNSKIENKVFQKTESSDIENNFKWQDDPEFLAKVKKLKSAKQKLYNLQQLVKDVQGGNSPLIPISDLQNLARSFSNDKNSNCEETGIDDDLEVQNVKTLDNRGDETESDDDADCEQTEDDNHSNCSKSAESFPENLTDNERRFQGLLRKQRLELNYLLKERERLLETHRNLDPISDLSQLNNNNRNGSYPSLTKEKLKQQDKVKSNDGVSTEPQYGSEKAYSMQSKSYSEENNTHPLSNPIAVSEIRRQRELYELQKKQKFVEKQQRKKKTQLEEIQSDDRGTYSVHSDEGVGVSAYSADVTTAATWGGSTAQSSNEEDSAVEDDYGATEECIENDEEFSNHSNEREQREKEPAINNLNDQPRRGITWHQNYVTPNSIRNSLKHSSETQNLGATITRTQSAPTPQSRKLRQGNLTPAHKLVSDCKIKNSLYPNNNNQQLATQSPSTEMLHTQLASMCNSLLRNEQTLLSMLQSQFLKPIPAAEPVVSSDILMSLKEYFETTNYNENFAVTLNTLQTCFERVQQHQADMEYIHQQFSQLIAPSAQLMDYRSPWLKPPSLHLSSFGDNSAVKSEHVLNNPKETQTVNSENKGTNVQPFNLFDEKLIDRCLTPNNEERTRLTNAKESFGLACSIDNKNSFMTEQHGLNHNQSLPFPYQLRMSEYNPLSYQGNFANTHTGNVMTMSRMSMNNQHAETNISEHHEKTIWPSFFKIEDPAMGGNDSELEKNKDVTPMTANPPESTGAVNFSLFESMRDLIYSEVATLIAMNESRPHYLLELFRELQLLNSDYLRQRGLYSLQELVTKFLTDSNTDSSPAKSAFVQETVSNQQVYDNWVESAQTPSESGTTTEDEGERQALQSLAKQMENNEMYDYAEIVERQSDGNFSTPRSSIVDLPFASEDLGTTVINLDEALQKMKLYELKMAETQKVFEQASNNFSEFIPYTKQSQKQCFSDAQNSNLSSEISFDCHNSTLDAPLLNQTIKALMMELVPFLNEHIGEICTHDLLDAIRCKIVHLAHQNELQVLNKPESEQFHRFFHNQLESVLKDSLSNFSSRKLKDCGEDILIVVSEILFNELAFFRLMNTLDSHPNDKVEVVNNMQASKSSSNSSSNFVIVDSSELTDEENESLRNFVKVELAVSEIHPTQSDRDDSENEMSCARTAAPITSLNYYSQDVNGTHFNTTDSSLNSVLHDNRLETYTESEQHEQHGGLMMENENAEDERDLEQIEERNMNESNQNLELEDDMVREDDLPEADMAVESSAIAQALLTHLSGAQELAGEENYVPSVHGILHG</sequence>
<feature type="coiled-coil region" evidence="1">
    <location>
        <begin position="1730"/>
        <end position="1764"/>
    </location>
</feature>
<feature type="coiled-coil region" evidence="1">
    <location>
        <begin position="253"/>
        <end position="283"/>
    </location>
</feature>
<feature type="compositionally biased region" description="Acidic residues" evidence="2">
    <location>
        <begin position="841"/>
        <end position="863"/>
    </location>
</feature>
<feature type="compositionally biased region" description="Acidic residues" evidence="2">
    <location>
        <begin position="631"/>
        <end position="643"/>
    </location>
</feature>
<evidence type="ECO:0000256" key="2">
    <source>
        <dbReference type="SAM" id="MobiDB-lite"/>
    </source>
</evidence>
<organism evidence="4 5">
    <name type="scientific">Hydra vulgaris</name>
    <name type="common">Hydra</name>
    <name type="synonym">Hydra attenuata</name>
    <dbReference type="NCBI Taxonomy" id="6087"/>
    <lineage>
        <taxon>Eukaryota</taxon>
        <taxon>Metazoa</taxon>
        <taxon>Cnidaria</taxon>
        <taxon>Hydrozoa</taxon>
        <taxon>Hydroidolina</taxon>
        <taxon>Anthoathecata</taxon>
        <taxon>Aplanulata</taxon>
        <taxon>Hydridae</taxon>
        <taxon>Hydra</taxon>
    </lineage>
</organism>
<feature type="coiled-coil region" evidence="1">
    <location>
        <begin position="1430"/>
        <end position="1457"/>
    </location>
</feature>
<name>A0ABM4D3N3_HYDVU</name>
<dbReference type="Proteomes" id="UP001652625">
    <property type="component" value="Chromosome 12"/>
</dbReference>
<feature type="compositionally biased region" description="Basic and acidic residues" evidence="2">
    <location>
        <begin position="864"/>
        <end position="878"/>
    </location>
</feature>
<dbReference type="Pfam" id="PF15717">
    <property type="entry name" value="PCM1_C"/>
    <property type="match status" value="1"/>
</dbReference>
<keyword evidence="1" id="KW-0175">Coiled coil</keyword>
<dbReference type="PANTHER" id="PTHR14164">
    <property type="entry name" value="PERICENTRIOLAR MATERIAL 1-RELATED"/>
    <property type="match status" value="1"/>
</dbReference>
<feature type="compositionally biased region" description="Basic and acidic residues" evidence="2">
    <location>
        <begin position="34"/>
        <end position="49"/>
    </location>
</feature>
<feature type="region of interest" description="Disordered" evidence="2">
    <location>
        <begin position="786"/>
        <end position="812"/>
    </location>
</feature>
<dbReference type="GeneID" id="100205361"/>
<feature type="region of interest" description="Disordered" evidence="2">
    <location>
        <begin position="226"/>
        <end position="247"/>
    </location>
</feature>
<dbReference type="InterPro" id="IPR031446">
    <property type="entry name" value="PCM1_C"/>
</dbReference>
<feature type="compositionally biased region" description="Basic and acidic residues" evidence="2">
    <location>
        <begin position="803"/>
        <end position="812"/>
    </location>
</feature>
<evidence type="ECO:0000259" key="3">
    <source>
        <dbReference type="Pfam" id="PF15717"/>
    </source>
</evidence>
<feature type="compositionally biased region" description="Polar residues" evidence="2">
    <location>
        <begin position="701"/>
        <end position="716"/>
    </location>
</feature>
<feature type="region of interest" description="Disordered" evidence="2">
    <location>
        <begin position="699"/>
        <end position="765"/>
    </location>
</feature>
<dbReference type="RefSeq" id="XP_065668870.1">
    <property type="nucleotide sequence ID" value="XM_065812798.1"/>
</dbReference>
<feature type="compositionally biased region" description="Basic and acidic residues" evidence="2">
    <location>
        <begin position="718"/>
        <end position="730"/>
    </location>
</feature>
<reference evidence="5" key="1">
    <citation type="submission" date="2025-08" db="UniProtKB">
        <authorList>
            <consortium name="RefSeq"/>
        </authorList>
    </citation>
    <scope>IDENTIFICATION</scope>
</reference>
<accession>A0ABM4D3N3</accession>
<feature type="region of interest" description="Disordered" evidence="2">
    <location>
        <begin position="625"/>
        <end position="662"/>
    </location>
</feature>
<feature type="compositionally biased region" description="Basic and acidic residues" evidence="2">
    <location>
        <begin position="238"/>
        <end position="247"/>
    </location>
</feature>
<evidence type="ECO:0000256" key="1">
    <source>
        <dbReference type="SAM" id="Coils"/>
    </source>
</evidence>